<name>A0AA47NAQ7_MERPO</name>
<dbReference type="EMBL" id="JAOPHQ010000344">
    <property type="protein sequence ID" value="KAK0154779.1"/>
    <property type="molecule type" value="Genomic_DNA"/>
</dbReference>
<sequence>MLSDILERLAEKVYTYKAYPKDADFSDVAEALTSKHLGLSMRAMDGNKGSSTSAKLTVNYLKSKSQEEAYTAKNLKRPRQAEVKHFPSLPSEETPESLEQERISILAELQKRNN</sequence>
<comment type="caution">
    <text evidence="2">The sequence shown here is derived from an EMBL/GenBank/DDBJ whole genome shotgun (WGS) entry which is preliminary data.</text>
</comment>
<gene>
    <name evidence="2" type="ORF">N1851_002912</name>
</gene>
<protein>
    <submittedName>
        <fullName evidence="2">Uncharacterized protein</fullName>
    </submittedName>
</protein>
<evidence type="ECO:0000313" key="3">
    <source>
        <dbReference type="Proteomes" id="UP001174136"/>
    </source>
</evidence>
<accession>A0AA47NAQ7</accession>
<reference evidence="2" key="1">
    <citation type="journal article" date="2023" name="Front. Mar. Sci.">
        <title>A new Merluccius polli reference genome to investigate the effects of global change in West African waters.</title>
        <authorList>
            <person name="Mateo J.L."/>
            <person name="Blanco-Fernandez C."/>
            <person name="Garcia-Vazquez E."/>
            <person name="Machado-Schiaffino G."/>
        </authorList>
    </citation>
    <scope>NUCLEOTIDE SEQUENCE</scope>
    <source>
        <strain evidence="2">C29</strain>
        <tissue evidence="2">Fin</tissue>
    </source>
</reference>
<proteinExistence type="predicted"/>
<dbReference type="Proteomes" id="UP001174136">
    <property type="component" value="Unassembled WGS sequence"/>
</dbReference>
<keyword evidence="3" id="KW-1185">Reference proteome</keyword>
<organism evidence="2 3">
    <name type="scientific">Merluccius polli</name>
    <name type="common">Benguela hake</name>
    <name type="synonym">Merluccius cadenati</name>
    <dbReference type="NCBI Taxonomy" id="89951"/>
    <lineage>
        <taxon>Eukaryota</taxon>
        <taxon>Metazoa</taxon>
        <taxon>Chordata</taxon>
        <taxon>Craniata</taxon>
        <taxon>Vertebrata</taxon>
        <taxon>Euteleostomi</taxon>
        <taxon>Actinopterygii</taxon>
        <taxon>Neopterygii</taxon>
        <taxon>Teleostei</taxon>
        <taxon>Neoteleostei</taxon>
        <taxon>Acanthomorphata</taxon>
        <taxon>Zeiogadaria</taxon>
        <taxon>Gadariae</taxon>
        <taxon>Gadiformes</taxon>
        <taxon>Gadoidei</taxon>
        <taxon>Merlucciidae</taxon>
        <taxon>Merluccius</taxon>
    </lineage>
</organism>
<evidence type="ECO:0000313" key="2">
    <source>
        <dbReference type="EMBL" id="KAK0154779.1"/>
    </source>
</evidence>
<feature type="region of interest" description="Disordered" evidence="1">
    <location>
        <begin position="69"/>
        <end position="102"/>
    </location>
</feature>
<dbReference type="AlphaFoldDB" id="A0AA47NAQ7"/>
<evidence type="ECO:0000256" key="1">
    <source>
        <dbReference type="SAM" id="MobiDB-lite"/>
    </source>
</evidence>